<evidence type="ECO:0000256" key="3">
    <source>
        <dbReference type="PROSITE-ProRule" id="PRU00023"/>
    </source>
</evidence>
<evidence type="ECO:0000256" key="1">
    <source>
        <dbReference type="ARBA" id="ARBA00022737"/>
    </source>
</evidence>
<accession>A0A9P9BIP3</accession>
<evidence type="ECO:0000313" key="4">
    <source>
        <dbReference type="EMBL" id="KAH7014550.1"/>
    </source>
</evidence>
<dbReference type="RefSeq" id="XP_046005517.1">
    <property type="nucleotide sequence ID" value="XM_046159784.1"/>
</dbReference>
<dbReference type="PROSITE" id="PS50297">
    <property type="entry name" value="ANK_REP_REGION"/>
    <property type="match status" value="2"/>
</dbReference>
<dbReference type="OrthoDB" id="2142040at2759"/>
<keyword evidence="2 3" id="KW-0040">ANK repeat</keyword>
<dbReference type="SMART" id="SM00248">
    <property type="entry name" value="ANK"/>
    <property type="match status" value="9"/>
</dbReference>
<evidence type="ECO:0000256" key="2">
    <source>
        <dbReference type="ARBA" id="ARBA00023043"/>
    </source>
</evidence>
<feature type="repeat" description="ANK" evidence="3">
    <location>
        <begin position="565"/>
        <end position="603"/>
    </location>
</feature>
<dbReference type="Gene3D" id="1.25.40.20">
    <property type="entry name" value="Ankyrin repeat-containing domain"/>
    <property type="match status" value="3"/>
</dbReference>
<organism evidence="4 5">
    <name type="scientific">Microdochium trichocladiopsis</name>
    <dbReference type="NCBI Taxonomy" id="1682393"/>
    <lineage>
        <taxon>Eukaryota</taxon>
        <taxon>Fungi</taxon>
        <taxon>Dikarya</taxon>
        <taxon>Ascomycota</taxon>
        <taxon>Pezizomycotina</taxon>
        <taxon>Sordariomycetes</taxon>
        <taxon>Xylariomycetidae</taxon>
        <taxon>Xylariales</taxon>
        <taxon>Microdochiaceae</taxon>
        <taxon>Microdochium</taxon>
    </lineage>
</organism>
<feature type="repeat" description="ANK" evidence="3">
    <location>
        <begin position="487"/>
        <end position="519"/>
    </location>
</feature>
<reference evidence="4" key="1">
    <citation type="journal article" date="2021" name="Nat. Commun.">
        <title>Genetic determinants of endophytism in the Arabidopsis root mycobiome.</title>
        <authorList>
            <person name="Mesny F."/>
            <person name="Miyauchi S."/>
            <person name="Thiergart T."/>
            <person name="Pickel B."/>
            <person name="Atanasova L."/>
            <person name="Karlsson M."/>
            <person name="Huettel B."/>
            <person name="Barry K.W."/>
            <person name="Haridas S."/>
            <person name="Chen C."/>
            <person name="Bauer D."/>
            <person name="Andreopoulos W."/>
            <person name="Pangilinan J."/>
            <person name="LaButti K."/>
            <person name="Riley R."/>
            <person name="Lipzen A."/>
            <person name="Clum A."/>
            <person name="Drula E."/>
            <person name="Henrissat B."/>
            <person name="Kohler A."/>
            <person name="Grigoriev I.V."/>
            <person name="Martin F.M."/>
            <person name="Hacquard S."/>
        </authorList>
    </citation>
    <scope>NUCLEOTIDE SEQUENCE</scope>
    <source>
        <strain evidence="4">MPI-CAGE-CH-0230</strain>
    </source>
</reference>
<feature type="repeat" description="ANK" evidence="3">
    <location>
        <begin position="197"/>
        <end position="224"/>
    </location>
</feature>
<name>A0A9P9BIP3_9PEZI</name>
<protein>
    <submittedName>
        <fullName evidence="4">Ankyrin repeat-containing domain protein</fullName>
    </submittedName>
</protein>
<dbReference type="PANTHER" id="PTHR24189:SF50">
    <property type="entry name" value="ANKYRIN REPEAT AND SOCS BOX PROTEIN 2"/>
    <property type="match status" value="1"/>
</dbReference>
<dbReference type="EMBL" id="JAGTJQ010000013">
    <property type="protein sequence ID" value="KAH7014550.1"/>
    <property type="molecule type" value="Genomic_DNA"/>
</dbReference>
<comment type="caution">
    <text evidence="4">The sequence shown here is derived from an EMBL/GenBank/DDBJ whole genome shotgun (WGS) entry which is preliminary data.</text>
</comment>
<feature type="repeat" description="ANK" evidence="3">
    <location>
        <begin position="604"/>
        <end position="630"/>
    </location>
</feature>
<dbReference type="Pfam" id="PF12796">
    <property type="entry name" value="Ank_2"/>
    <property type="match status" value="2"/>
</dbReference>
<dbReference type="PROSITE" id="PS50088">
    <property type="entry name" value="ANK_REPEAT"/>
    <property type="match status" value="4"/>
</dbReference>
<sequence>MTTGLASLPLELLLCVNEHLGVRDQARLAASSRALYALLLPVVCRHAIQRWPYLLHWASQVGHANLVSRFLAAGADAEALCLVQSWMKYRHAASADVLVGMYKHNSFHDDGPASMRRPDSADLDLDSDSDFCGCESCRNQLMDEWQDTWSDYFPNRAARSIASEPLGSDVHDSDHECSFPSTPGSDVWSSWENTHNAGFQPLHAACAKGHLHIVELLVNHGAKIASMCFGLCNCPLPILPGDRCAECKTPSLHHNTPLQLAICRGHTAVAEYLLSRFTTVDPPVAPYADDALMAAVATKNHRLVAALLQAPHNAIVIAHDSMGWMPLAYGVLRRSSPATIDVLLRAGADPDQELGDGATPLTVACWDGQYGSAALLAAHTKVPDQRWWSPPMNRLPRRKIKTGRPAFLNISAGADRPLDLAAGGSMRVLCRIAPLHAAKFPDQNISQFDRDEIEEEFECLREAEYNRAELARQLIKNGARFIPAPTDKHAPMTLAAHSHAPLVIDVLVEAGADVDLEDQSGLFPLLAAASSRFSTWQIVRNTYILDTLRCLAKHGADPNQTSSVTGQSALMVLCERVGQDADVTWGCIDLLLEAGADINARDGQGKTPLATALQYNNHKTARKLIKRGAV</sequence>
<dbReference type="AlphaFoldDB" id="A0A9P9BIP3"/>
<evidence type="ECO:0000313" key="5">
    <source>
        <dbReference type="Proteomes" id="UP000756346"/>
    </source>
</evidence>
<dbReference type="InterPro" id="IPR002110">
    <property type="entry name" value="Ankyrin_rpt"/>
</dbReference>
<dbReference type="Proteomes" id="UP000756346">
    <property type="component" value="Unassembled WGS sequence"/>
</dbReference>
<dbReference type="PRINTS" id="PR01415">
    <property type="entry name" value="ANKYRIN"/>
</dbReference>
<keyword evidence="5" id="KW-1185">Reference proteome</keyword>
<keyword evidence="1" id="KW-0677">Repeat</keyword>
<dbReference type="InterPro" id="IPR036770">
    <property type="entry name" value="Ankyrin_rpt-contain_sf"/>
</dbReference>
<dbReference type="GeneID" id="70189330"/>
<proteinExistence type="predicted"/>
<dbReference type="PANTHER" id="PTHR24189">
    <property type="entry name" value="MYOTROPHIN"/>
    <property type="match status" value="1"/>
</dbReference>
<dbReference type="SUPFAM" id="SSF48403">
    <property type="entry name" value="Ankyrin repeat"/>
    <property type="match status" value="2"/>
</dbReference>
<gene>
    <name evidence="4" type="ORF">B0I36DRAFT_369493</name>
</gene>
<dbReference type="InterPro" id="IPR050745">
    <property type="entry name" value="Multifunctional_regulatory"/>
</dbReference>